<evidence type="ECO:0000256" key="5">
    <source>
        <dbReference type="PIRSR" id="PIRSR606118-50"/>
    </source>
</evidence>
<dbReference type="GO" id="GO:0003677">
    <property type="term" value="F:DNA binding"/>
    <property type="evidence" value="ECO:0007669"/>
    <property type="project" value="UniProtKB-KW"/>
</dbReference>
<accession>A0A1X3ISE6</accession>
<feature type="domain" description="Resolvase/invertase-type recombinase catalytic" evidence="7">
    <location>
        <begin position="2"/>
        <end position="135"/>
    </location>
</feature>
<keyword evidence="4" id="KW-0233">DNA recombination</keyword>
<dbReference type="Pfam" id="PF00239">
    <property type="entry name" value="Resolvase"/>
    <property type="match status" value="1"/>
</dbReference>
<proteinExistence type="inferred from homology"/>
<keyword evidence="2" id="KW-0229">DNA integration</keyword>
<dbReference type="InterPro" id="IPR036162">
    <property type="entry name" value="Resolvase-like_N_sf"/>
</dbReference>
<dbReference type="AlphaFoldDB" id="A0A1X3ISE6"/>
<dbReference type="GO" id="GO:0000150">
    <property type="term" value="F:DNA strand exchange activity"/>
    <property type="evidence" value="ECO:0007669"/>
    <property type="project" value="InterPro"/>
</dbReference>
<dbReference type="PROSITE" id="PS51736">
    <property type="entry name" value="RECOMBINASES_3"/>
    <property type="match status" value="1"/>
</dbReference>
<dbReference type="EMBL" id="ADIZ01000049">
    <property type="protein sequence ID" value="OSK87596.1"/>
    <property type="molecule type" value="Genomic_DNA"/>
</dbReference>
<comment type="caution">
    <text evidence="8">The sequence shown here is derived from an EMBL/GenBank/DDBJ whole genome shotgun (WGS) entry which is preliminary data.</text>
</comment>
<dbReference type="SUPFAM" id="SSF46689">
    <property type="entry name" value="Homeodomain-like"/>
    <property type="match status" value="1"/>
</dbReference>
<dbReference type="GO" id="GO:0015074">
    <property type="term" value="P:DNA integration"/>
    <property type="evidence" value="ECO:0007669"/>
    <property type="project" value="UniProtKB-KW"/>
</dbReference>
<organism evidence="8 9">
    <name type="scientific">Escherichia coli TA447</name>
    <dbReference type="NCBI Taxonomy" id="656447"/>
    <lineage>
        <taxon>Bacteria</taxon>
        <taxon>Pseudomonadati</taxon>
        <taxon>Pseudomonadota</taxon>
        <taxon>Gammaproteobacteria</taxon>
        <taxon>Enterobacterales</taxon>
        <taxon>Enterobacteriaceae</taxon>
        <taxon>Escherichia</taxon>
    </lineage>
</organism>
<dbReference type="Gene3D" id="1.10.10.60">
    <property type="entry name" value="Homeodomain-like"/>
    <property type="match status" value="1"/>
</dbReference>
<dbReference type="InterPro" id="IPR009057">
    <property type="entry name" value="Homeodomain-like_sf"/>
</dbReference>
<comment type="similarity">
    <text evidence="1">Belongs to the site-specific recombinase resolvase family.</text>
</comment>
<evidence type="ECO:0000256" key="2">
    <source>
        <dbReference type="ARBA" id="ARBA00022908"/>
    </source>
</evidence>
<dbReference type="PANTHER" id="PTHR30461">
    <property type="entry name" value="DNA-INVERTASE FROM LAMBDOID PROPHAGE"/>
    <property type="match status" value="1"/>
</dbReference>
<evidence type="ECO:0000256" key="3">
    <source>
        <dbReference type="ARBA" id="ARBA00023125"/>
    </source>
</evidence>
<dbReference type="Gene3D" id="3.40.50.1390">
    <property type="entry name" value="Resolvase, N-terminal catalytic domain"/>
    <property type="match status" value="1"/>
</dbReference>
<evidence type="ECO:0000256" key="1">
    <source>
        <dbReference type="ARBA" id="ARBA00009913"/>
    </source>
</evidence>
<dbReference type="InterPro" id="IPR006119">
    <property type="entry name" value="Resolv_N"/>
</dbReference>
<name>A0A1X3ISE6_ECOLX</name>
<dbReference type="Pfam" id="PF13384">
    <property type="entry name" value="HTH_23"/>
    <property type="match status" value="1"/>
</dbReference>
<evidence type="ECO:0000313" key="9">
    <source>
        <dbReference type="Proteomes" id="UP000193942"/>
    </source>
</evidence>
<evidence type="ECO:0000313" key="8">
    <source>
        <dbReference type="EMBL" id="OSK87596.1"/>
    </source>
</evidence>
<feature type="active site" description="O-(5'-phospho-DNA)-serine intermediate" evidence="5 6">
    <location>
        <position position="10"/>
    </location>
</feature>
<evidence type="ECO:0000256" key="6">
    <source>
        <dbReference type="PROSITE-ProRule" id="PRU10137"/>
    </source>
</evidence>
<dbReference type="SMART" id="SM00857">
    <property type="entry name" value="Resolvase"/>
    <property type="match status" value="1"/>
</dbReference>
<gene>
    <name evidence="8" type="ORF">ECXG_05339</name>
</gene>
<protein>
    <submittedName>
        <fullName evidence="8">Resolvase, N-:Resolvase helix-turn-helix region</fullName>
    </submittedName>
</protein>
<dbReference type="PROSITE" id="PS00397">
    <property type="entry name" value="RECOMBINASES_1"/>
    <property type="match status" value="1"/>
</dbReference>
<dbReference type="InterPro" id="IPR006118">
    <property type="entry name" value="Recombinase_CS"/>
</dbReference>
<sequence length="186" mass="20281">MSSIGYVRVSSIQQNNERQLVGVELDRVFTETASGKNAEREQLKAMLDYVREGDVVHCHELSRLGRSVLDTLSIIEAIKAKGASVHFHKEGITAGAEETAASKMMLNVFAAVAQMEREYMLERQAEGYAAAKAAGRIAKRGNGKSVDRVGIVSALAAGASIRQIAKDFEVSTQTVQRIKKEQEQGE</sequence>
<evidence type="ECO:0000256" key="4">
    <source>
        <dbReference type="ARBA" id="ARBA00023172"/>
    </source>
</evidence>
<reference evidence="8 9" key="1">
    <citation type="submission" date="2010-04" db="EMBL/GenBank/DDBJ databases">
        <title>The Genome Sequence of Escherichia coli TA447.</title>
        <authorList>
            <consortium name="The Broad Institute Genome Sequencing Platform"/>
            <consortium name="The Broad Institute Genome Sequencing Center for Infectious Disease"/>
            <person name="Feldgarden M."/>
            <person name="Gordon D.M."/>
            <person name="Johnson J.R."/>
            <person name="Johnston B.D."/>
            <person name="Young S."/>
            <person name="Zeng Q."/>
            <person name="Koehrsen M."/>
            <person name="Alvarado L."/>
            <person name="Berlin A.M."/>
            <person name="Borenstein D."/>
            <person name="Chapman S.B."/>
            <person name="Chen Z."/>
            <person name="Engels R."/>
            <person name="Freedman E."/>
            <person name="Gellesch M."/>
            <person name="Goldberg J."/>
            <person name="Griggs A."/>
            <person name="Gujja S."/>
            <person name="Heilman E.R."/>
            <person name="Heiman D.I."/>
            <person name="Hepburn T.A."/>
            <person name="Howarth C."/>
            <person name="Jen D."/>
            <person name="Larson L."/>
            <person name="Mehta T."/>
            <person name="Park D."/>
            <person name="Pearson M."/>
            <person name="Richards J."/>
            <person name="Roberts A."/>
            <person name="Saif S."/>
            <person name="Shea T.D."/>
            <person name="Shenoy N."/>
            <person name="Sisk P."/>
            <person name="Stolte C."/>
            <person name="Sykes S.N."/>
            <person name="Walk T."/>
            <person name="White J."/>
            <person name="Yandava C."/>
            <person name="Haas B."/>
            <person name="Henn M.R."/>
            <person name="Nusbaum C."/>
            <person name="Birren B."/>
        </authorList>
    </citation>
    <scope>NUCLEOTIDE SEQUENCE [LARGE SCALE GENOMIC DNA]</scope>
    <source>
        <strain evidence="8 9">TA447</strain>
    </source>
</reference>
<dbReference type="InterPro" id="IPR050639">
    <property type="entry name" value="SSR_resolvase"/>
</dbReference>
<dbReference type="CDD" id="cd03768">
    <property type="entry name" value="SR_ResInv"/>
    <property type="match status" value="1"/>
</dbReference>
<dbReference type="SUPFAM" id="SSF53041">
    <property type="entry name" value="Resolvase-like"/>
    <property type="match status" value="1"/>
</dbReference>
<dbReference type="RefSeq" id="WP_085453416.1">
    <property type="nucleotide sequence ID" value="NZ_ADIZ01000049.1"/>
</dbReference>
<dbReference type="Proteomes" id="UP000193942">
    <property type="component" value="Unassembled WGS sequence"/>
</dbReference>
<dbReference type="PANTHER" id="PTHR30461:SF26">
    <property type="entry name" value="RESOLVASE HOMOLOG YNEB"/>
    <property type="match status" value="1"/>
</dbReference>
<evidence type="ECO:0000259" key="7">
    <source>
        <dbReference type="PROSITE" id="PS51736"/>
    </source>
</evidence>
<keyword evidence="3" id="KW-0238">DNA-binding</keyword>